<organism evidence="1 2">
    <name type="scientific">Parahalioglobus pacificus</name>
    <dbReference type="NCBI Taxonomy" id="930806"/>
    <lineage>
        <taxon>Bacteria</taxon>
        <taxon>Pseudomonadati</taxon>
        <taxon>Pseudomonadota</taxon>
        <taxon>Gammaproteobacteria</taxon>
        <taxon>Cellvibrionales</taxon>
        <taxon>Halieaceae</taxon>
        <taxon>Parahalioglobus</taxon>
    </lineage>
</organism>
<evidence type="ECO:0000313" key="2">
    <source>
        <dbReference type="Proteomes" id="UP000644693"/>
    </source>
</evidence>
<protein>
    <submittedName>
        <fullName evidence="1">Uncharacterized protein</fullName>
    </submittedName>
</protein>
<keyword evidence="2" id="KW-1185">Reference proteome</keyword>
<dbReference type="AlphaFoldDB" id="A0A919CN78"/>
<evidence type="ECO:0000313" key="1">
    <source>
        <dbReference type="EMBL" id="GHD38083.1"/>
    </source>
</evidence>
<reference evidence="1" key="1">
    <citation type="journal article" date="2014" name="Int. J. Syst. Evol. Microbiol.">
        <title>Complete genome sequence of Corynebacterium casei LMG S-19264T (=DSM 44701T), isolated from a smear-ripened cheese.</title>
        <authorList>
            <consortium name="US DOE Joint Genome Institute (JGI-PGF)"/>
            <person name="Walter F."/>
            <person name="Albersmeier A."/>
            <person name="Kalinowski J."/>
            <person name="Ruckert C."/>
        </authorList>
    </citation>
    <scope>NUCLEOTIDE SEQUENCE</scope>
    <source>
        <strain evidence="1">KCTC 23430</strain>
    </source>
</reference>
<dbReference type="RefSeq" id="WP_189478456.1">
    <property type="nucleotide sequence ID" value="NZ_BMYM01000003.1"/>
</dbReference>
<proteinExistence type="predicted"/>
<gene>
    <name evidence="1" type="ORF">GCM10007053_28110</name>
</gene>
<name>A0A919CN78_9GAMM</name>
<comment type="caution">
    <text evidence="1">The sequence shown here is derived from an EMBL/GenBank/DDBJ whole genome shotgun (WGS) entry which is preliminary data.</text>
</comment>
<dbReference type="Proteomes" id="UP000644693">
    <property type="component" value="Unassembled WGS sequence"/>
</dbReference>
<sequence>MTQGFLCARHRAWLCEQPAAIDSVWERAYATAILYQEQGEPYQALRHAGAALEAADIALTQAGVLEHRAIERYSDACVLMAGVLNGLEDTRAVNSLVEASVQRLGSALTVGGPREIILAACKRLTQWVSAPHAQPVH</sequence>
<accession>A0A919CN78</accession>
<dbReference type="EMBL" id="BMYM01000003">
    <property type="protein sequence ID" value="GHD38083.1"/>
    <property type="molecule type" value="Genomic_DNA"/>
</dbReference>
<reference evidence="1" key="2">
    <citation type="submission" date="2020-09" db="EMBL/GenBank/DDBJ databases">
        <authorList>
            <person name="Sun Q."/>
            <person name="Kim S."/>
        </authorList>
    </citation>
    <scope>NUCLEOTIDE SEQUENCE</scope>
    <source>
        <strain evidence="1">KCTC 23430</strain>
    </source>
</reference>